<protein>
    <submittedName>
        <fullName evidence="1 3">Uncharacterized protein</fullName>
    </submittedName>
</protein>
<proteinExistence type="predicted"/>
<dbReference type="RefSeq" id="XP_033576713.1">
    <property type="nucleotide sequence ID" value="XM_033725587.1"/>
</dbReference>
<reference evidence="1 3" key="1">
    <citation type="journal article" date="2020" name="Stud. Mycol.">
        <title>101 Dothideomycetes genomes: a test case for predicting lifestyles and emergence of pathogens.</title>
        <authorList>
            <person name="Haridas S."/>
            <person name="Albert R."/>
            <person name="Binder M."/>
            <person name="Bloem J."/>
            <person name="Labutti K."/>
            <person name="Salamov A."/>
            <person name="Andreopoulos B."/>
            <person name="Baker S."/>
            <person name="Barry K."/>
            <person name="Bills G."/>
            <person name="Bluhm B."/>
            <person name="Cannon C."/>
            <person name="Castanera R."/>
            <person name="Culley D."/>
            <person name="Daum C."/>
            <person name="Ezra D."/>
            <person name="Gonzalez J."/>
            <person name="Henrissat B."/>
            <person name="Kuo A."/>
            <person name="Liang C."/>
            <person name="Lipzen A."/>
            <person name="Lutzoni F."/>
            <person name="Magnuson J."/>
            <person name="Mondo S."/>
            <person name="Nolan M."/>
            <person name="Ohm R."/>
            <person name="Pangilinan J."/>
            <person name="Park H.-J."/>
            <person name="Ramirez L."/>
            <person name="Alfaro M."/>
            <person name="Sun H."/>
            <person name="Tritt A."/>
            <person name="Yoshinaga Y."/>
            <person name="Zwiers L.-H."/>
            <person name="Turgeon B."/>
            <person name="Goodwin S."/>
            <person name="Spatafora J."/>
            <person name="Crous P."/>
            <person name="Grigoriev I."/>
        </authorList>
    </citation>
    <scope>NUCLEOTIDE SEQUENCE</scope>
    <source>
        <strain evidence="1 3">CBS 304.34</strain>
    </source>
</reference>
<evidence type="ECO:0000313" key="3">
    <source>
        <dbReference type="RefSeq" id="XP_033576713.1"/>
    </source>
</evidence>
<sequence>MESHSMSSYCEAPASPILQQTNDDDLVQDSTSLFDSRYVKIHSAGNGFSGNVTFCFLRNGLKAIVRSHDEAQLPDYAVDLLKAQLCVVKILHNPSNASTRRSLLREIDVLQRIQASRTKSKERLAYLVDAHVFDRPWMVTAAV</sequence>
<evidence type="ECO:0000313" key="2">
    <source>
        <dbReference type="Proteomes" id="UP000504636"/>
    </source>
</evidence>
<reference evidence="3" key="3">
    <citation type="submission" date="2025-04" db="UniProtKB">
        <authorList>
            <consortium name="RefSeq"/>
        </authorList>
    </citation>
    <scope>IDENTIFICATION</scope>
    <source>
        <strain evidence="3">CBS 304.34</strain>
    </source>
</reference>
<keyword evidence="2" id="KW-1185">Reference proteome</keyword>
<evidence type="ECO:0000313" key="1">
    <source>
        <dbReference type="EMBL" id="KAF2809749.1"/>
    </source>
</evidence>
<dbReference type="EMBL" id="MU003701">
    <property type="protein sequence ID" value="KAF2809749.1"/>
    <property type="molecule type" value="Genomic_DNA"/>
</dbReference>
<dbReference type="GeneID" id="54466480"/>
<reference evidence="3" key="2">
    <citation type="submission" date="2020-04" db="EMBL/GenBank/DDBJ databases">
        <authorList>
            <consortium name="NCBI Genome Project"/>
        </authorList>
    </citation>
    <scope>NUCLEOTIDE SEQUENCE</scope>
    <source>
        <strain evidence="3">CBS 304.34</strain>
    </source>
</reference>
<gene>
    <name evidence="1 3" type="ORF">BDZ99DRAFT_521072</name>
</gene>
<name>A0A6A6YMH0_9PEZI</name>
<dbReference type="Proteomes" id="UP000504636">
    <property type="component" value="Unplaced"/>
</dbReference>
<accession>A0A6A6YMH0</accession>
<organism evidence="1">
    <name type="scientific">Mytilinidion resinicola</name>
    <dbReference type="NCBI Taxonomy" id="574789"/>
    <lineage>
        <taxon>Eukaryota</taxon>
        <taxon>Fungi</taxon>
        <taxon>Dikarya</taxon>
        <taxon>Ascomycota</taxon>
        <taxon>Pezizomycotina</taxon>
        <taxon>Dothideomycetes</taxon>
        <taxon>Pleosporomycetidae</taxon>
        <taxon>Mytilinidiales</taxon>
        <taxon>Mytilinidiaceae</taxon>
        <taxon>Mytilinidion</taxon>
    </lineage>
</organism>
<dbReference type="AlphaFoldDB" id="A0A6A6YMH0"/>